<protein>
    <submittedName>
        <fullName evidence="9">Transporter, major facilitator family protein</fullName>
    </submittedName>
</protein>
<evidence type="ECO:0000256" key="4">
    <source>
        <dbReference type="ARBA" id="ARBA00022692"/>
    </source>
</evidence>
<feature type="transmembrane region" description="Helical" evidence="7">
    <location>
        <begin position="310"/>
        <end position="329"/>
    </location>
</feature>
<feature type="domain" description="Major facilitator superfamily (MFS) profile" evidence="8">
    <location>
        <begin position="24"/>
        <end position="454"/>
    </location>
</feature>
<organism evidence="9 10">
    <name type="scientific">Parasutterella excrementihominis YIT 11859</name>
    <dbReference type="NCBI Taxonomy" id="762966"/>
    <lineage>
        <taxon>Bacteria</taxon>
        <taxon>Pseudomonadati</taxon>
        <taxon>Pseudomonadota</taxon>
        <taxon>Betaproteobacteria</taxon>
        <taxon>Burkholderiales</taxon>
        <taxon>Sutterellaceae</taxon>
        <taxon>Parasutterella</taxon>
    </lineage>
</organism>
<comment type="similarity">
    <text evidence="2">Belongs to the major facilitator superfamily. Sugar transporter (TC 2.A.1.1) family.</text>
</comment>
<feature type="transmembrane region" description="Helical" evidence="7">
    <location>
        <begin position="272"/>
        <end position="290"/>
    </location>
</feature>
<feature type="transmembrane region" description="Helical" evidence="7">
    <location>
        <begin position="21"/>
        <end position="51"/>
    </location>
</feature>
<keyword evidence="10" id="KW-1185">Reference proteome</keyword>
<accession>F3QKP9</accession>
<name>F3QKP9_9BURK</name>
<feature type="transmembrane region" description="Helical" evidence="7">
    <location>
        <begin position="63"/>
        <end position="80"/>
    </location>
</feature>
<evidence type="ECO:0000256" key="3">
    <source>
        <dbReference type="ARBA" id="ARBA00022448"/>
    </source>
</evidence>
<dbReference type="InterPro" id="IPR036259">
    <property type="entry name" value="MFS_trans_sf"/>
</dbReference>
<keyword evidence="5 7" id="KW-1133">Transmembrane helix</keyword>
<feature type="transmembrane region" description="Helical" evidence="7">
    <location>
        <begin position="341"/>
        <end position="360"/>
    </location>
</feature>
<feature type="transmembrane region" description="Helical" evidence="7">
    <location>
        <begin position="185"/>
        <end position="203"/>
    </location>
</feature>
<feature type="transmembrane region" description="Helical" evidence="7">
    <location>
        <begin position="428"/>
        <end position="450"/>
    </location>
</feature>
<keyword evidence="4 7" id="KW-0812">Transmembrane</keyword>
<evidence type="ECO:0000256" key="1">
    <source>
        <dbReference type="ARBA" id="ARBA00004141"/>
    </source>
</evidence>
<dbReference type="Pfam" id="PF00083">
    <property type="entry name" value="Sugar_tr"/>
    <property type="match status" value="1"/>
</dbReference>
<dbReference type="GO" id="GO:0016020">
    <property type="term" value="C:membrane"/>
    <property type="evidence" value="ECO:0007669"/>
    <property type="project" value="UniProtKB-SubCell"/>
</dbReference>
<dbReference type="AlphaFoldDB" id="F3QKP9"/>
<dbReference type="HOGENOM" id="CLU_001265_46_14_4"/>
<evidence type="ECO:0000313" key="9">
    <source>
        <dbReference type="EMBL" id="EGG54248.1"/>
    </source>
</evidence>
<reference evidence="9 10" key="1">
    <citation type="submission" date="2011-02" db="EMBL/GenBank/DDBJ databases">
        <authorList>
            <person name="Weinstock G."/>
            <person name="Sodergren E."/>
            <person name="Clifton S."/>
            <person name="Fulton L."/>
            <person name="Fulton B."/>
            <person name="Courtney L."/>
            <person name="Fronick C."/>
            <person name="Harrison M."/>
            <person name="Strong C."/>
            <person name="Farmer C."/>
            <person name="Delahaunty K."/>
            <person name="Markovic C."/>
            <person name="Hall O."/>
            <person name="Minx P."/>
            <person name="Tomlinson C."/>
            <person name="Mitreva M."/>
            <person name="Hou S."/>
            <person name="Chen J."/>
            <person name="Wollam A."/>
            <person name="Pepin K.H."/>
            <person name="Johnson M."/>
            <person name="Bhonagiri V."/>
            <person name="Zhang X."/>
            <person name="Suruliraj S."/>
            <person name="Warren W."/>
            <person name="Chinwalla A."/>
            <person name="Mardis E.R."/>
            <person name="Wilson R.K."/>
        </authorList>
    </citation>
    <scope>NUCLEOTIDE SEQUENCE [LARGE SCALE GENOMIC DNA]</scope>
    <source>
        <strain evidence="9 10">YIT 11859</strain>
    </source>
</reference>
<keyword evidence="6 7" id="KW-0472">Membrane</keyword>
<dbReference type="Gene3D" id="1.20.1250.20">
    <property type="entry name" value="MFS general substrate transporter like domains"/>
    <property type="match status" value="1"/>
</dbReference>
<dbReference type="InterPro" id="IPR020846">
    <property type="entry name" value="MFS_dom"/>
</dbReference>
<evidence type="ECO:0000256" key="2">
    <source>
        <dbReference type="ARBA" id="ARBA00010992"/>
    </source>
</evidence>
<evidence type="ECO:0000259" key="8">
    <source>
        <dbReference type="PROSITE" id="PS50850"/>
    </source>
</evidence>
<dbReference type="SUPFAM" id="SSF103473">
    <property type="entry name" value="MFS general substrate transporter"/>
    <property type="match status" value="1"/>
</dbReference>
<dbReference type="eggNOG" id="COG4129">
    <property type="taxonomic scope" value="Bacteria"/>
</dbReference>
<feature type="transmembrane region" description="Helical" evidence="7">
    <location>
        <begin position="366"/>
        <end position="391"/>
    </location>
</feature>
<comment type="subcellular location">
    <subcellularLocation>
        <location evidence="1">Membrane</location>
        <topology evidence="1">Multi-pass membrane protein</topology>
    </subcellularLocation>
</comment>
<dbReference type="Proteomes" id="UP000005156">
    <property type="component" value="Unassembled WGS sequence"/>
</dbReference>
<sequence>MKKKQGLKMVYLDTMPLRFGHFRVLITTAMGQFLGAAVATLSGVLIPLLAIVQHHELDSVTQGLIASMELIGIMVGSFVIGKLADKDGYLPFLRLSSILVFIGALVVYVTGSIDLLIHSLFVMGFGIGGDFALDSDYVDEVMPKRWQETMVGITKSFSALGNLSAGGGFLVLCSIEWTAEIWRQIFLFVVFLSFLMIISRLFFFKSPGFLIAKGKFDEARQVVKAMLGPDVEIPPSYLEKTSSSNGAKVDLFKGETLQKVIFSGVPWGCSGLGVYGIGIFLPILIMSLGISGFDTSKLGPLGSVMNSVNLTFIISWFILIGFIAGLFILHKVSTVKQQFYGFLLAAAAVLLLLLCYLFKWPAAISIAAFVLFELALNAGPNLTTFIIPSLVFPLDIKAEGAGYAAFFGKFGAVIAVFSFPILMKLGGVSLALVVSVAVLGLGAFLTYFYAKKLGLEK</sequence>
<evidence type="ECO:0000256" key="6">
    <source>
        <dbReference type="ARBA" id="ARBA00023136"/>
    </source>
</evidence>
<evidence type="ECO:0000256" key="7">
    <source>
        <dbReference type="SAM" id="Phobius"/>
    </source>
</evidence>
<gene>
    <name evidence="9" type="ORF">HMPREF9439_01511</name>
</gene>
<dbReference type="PANTHER" id="PTHR23511:SF34">
    <property type="entry name" value="SYNAPTIC VESICLE GLYCOPROTEIN 2"/>
    <property type="match status" value="1"/>
</dbReference>
<dbReference type="InterPro" id="IPR005828">
    <property type="entry name" value="MFS_sugar_transport-like"/>
</dbReference>
<dbReference type="GO" id="GO:0022857">
    <property type="term" value="F:transmembrane transporter activity"/>
    <property type="evidence" value="ECO:0007669"/>
    <property type="project" value="InterPro"/>
</dbReference>
<comment type="caution">
    <text evidence="9">The sequence shown here is derived from an EMBL/GenBank/DDBJ whole genome shotgun (WGS) entry which is preliminary data.</text>
</comment>
<feature type="transmembrane region" description="Helical" evidence="7">
    <location>
        <begin position="159"/>
        <end position="179"/>
    </location>
</feature>
<evidence type="ECO:0000313" key="10">
    <source>
        <dbReference type="Proteomes" id="UP000005156"/>
    </source>
</evidence>
<keyword evidence="3" id="KW-0813">Transport</keyword>
<dbReference type="PANTHER" id="PTHR23511">
    <property type="entry name" value="SYNAPTIC VESICLE GLYCOPROTEIN 2"/>
    <property type="match status" value="1"/>
</dbReference>
<evidence type="ECO:0000256" key="5">
    <source>
        <dbReference type="ARBA" id="ARBA00022989"/>
    </source>
</evidence>
<dbReference type="EMBL" id="AFBP01000042">
    <property type="protein sequence ID" value="EGG54248.1"/>
    <property type="molecule type" value="Genomic_DNA"/>
</dbReference>
<dbReference type="PROSITE" id="PS50850">
    <property type="entry name" value="MFS"/>
    <property type="match status" value="1"/>
</dbReference>
<proteinExistence type="inferred from homology"/>
<feature type="transmembrane region" description="Helical" evidence="7">
    <location>
        <begin position="403"/>
        <end position="422"/>
    </location>
</feature>
<feature type="transmembrane region" description="Helical" evidence="7">
    <location>
        <begin position="92"/>
        <end position="109"/>
    </location>
</feature>